<keyword evidence="3" id="KW-0863">Zinc-finger</keyword>
<dbReference type="eggNOG" id="KOG1121">
    <property type="taxonomic scope" value="Eukaryota"/>
</dbReference>
<dbReference type="GeneID" id="4392134"/>
<proteinExistence type="predicted"/>
<dbReference type="PANTHER" id="PTHR46481:SF10">
    <property type="entry name" value="ZINC FINGER BED DOMAIN-CONTAINING PROTEIN 39"/>
    <property type="match status" value="1"/>
</dbReference>
<dbReference type="InterPro" id="IPR052035">
    <property type="entry name" value="ZnF_BED_domain_contain"/>
</dbReference>
<dbReference type="InterPro" id="IPR012337">
    <property type="entry name" value="RNaseH-like_sf"/>
</dbReference>
<dbReference type="EMBL" id="CH408032">
    <property type="protein sequence ID" value="EAQ88327.1"/>
    <property type="molecule type" value="Genomic_DNA"/>
</dbReference>
<evidence type="ECO:0000256" key="5">
    <source>
        <dbReference type="ARBA" id="ARBA00023242"/>
    </source>
</evidence>
<evidence type="ECO:0000256" key="2">
    <source>
        <dbReference type="ARBA" id="ARBA00022723"/>
    </source>
</evidence>
<evidence type="ECO:0000256" key="1">
    <source>
        <dbReference type="ARBA" id="ARBA00004123"/>
    </source>
</evidence>
<sequence>MSSSVPSSPSSARGQTSAFSLFGRPRHNLSRPNITKQVEEANQNAPVGNSTICDVQKIIWQQRRFVLESQIQKKSKGRRSWIGSQGFFLAELNPDETIKDYFWACRLCDERGRATFFKSQATSSAIDHLKKVTGDSLDEIEEAQPSVLDQQRRASLKRPAPYSPFTKSKMACVRELAVGFLIHADLPFTVLSNPFLAKLLESYNMNLAKEQPLGRTTLGQDLADIFQASKGHVERELNSAQTSIHISFDLWTSPNRLSFIAIFAHFLDREYRRQNRLIGFRRQLGTHAGENIANTLEEVIKDWGIDSRFGVAVCDNASSNDTCLRSLLPRFMPQMDDEGVKARRIRCFGHILNLVAKAFLFGDESDAFEIQSDFYDTLGQYQEGLEHWRRKGPIGKLHNIVKFIRASPQRSEAFRNVIQEWDESEDFIFSEASSRELELRQNNATRWNSTYLMIQRAWEKQAEIRAYLLSLDLDNASTQLPRQDHLTTDDWGLLNDIQHVLEPIYSLTMRTQGHAHGGIHGHLWELMTGMEFVLEHFKEWKALYDDPATELAAELASQKPSEPLSPGSGPDAIPRPSTPTTPARDRPARQSRLPQHLQGFEVATPLRRQQQRRHRHPAAAASATAQFNEVALPDHARPTYMARSVSRNSNLAADERTYMRACINNAWVKLNEYYTSLRDSPLYAASIILHPGLGISFLEANWTSPTQLTWLMDAKRQLKESLEEWYSTVEVEDSLKDTPTPSPSPMMSAEKKDPSRFTQWIKSKHPRPTHAGNELDRYYRLEPQEVSDPIQWWVDHKEAFPRLSRFALDILAIPAMADDCERAFSTAKLTITSQRHSLKEIMVERLQLMKNWTQNGCIELGGVRYPKSKNARTTLRSSDTMLGDVAAPKKMRPSERWTSFDDWDYGGMKQRLEGFMASIDKAALTEHASVVLGAPASMSEPFSAGQYWCCFEIVAPDDRFLVARVRLPKHPESNNMSENEEYLIQCEVATMEFLRANVKTVPVPKLYAYEAPGSVRAIKAGATYMLIEGFYGNSLQDIGHSIYNLPAELAAFTFPEIGSISHFSTDTDPIIGAIATS</sequence>
<dbReference type="GO" id="GO:0046983">
    <property type="term" value="F:protein dimerization activity"/>
    <property type="evidence" value="ECO:0007669"/>
    <property type="project" value="InterPro"/>
</dbReference>
<dbReference type="InterPro" id="IPR008906">
    <property type="entry name" value="HATC_C_dom"/>
</dbReference>
<keyword evidence="2" id="KW-0479">Metal-binding</keyword>
<dbReference type="RefSeq" id="XP_001224160.1">
    <property type="nucleotide sequence ID" value="XM_001224159.1"/>
</dbReference>
<evidence type="ECO:0000313" key="9">
    <source>
        <dbReference type="Proteomes" id="UP000001056"/>
    </source>
</evidence>
<comment type="subcellular location">
    <subcellularLocation>
        <location evidence="1">Nucleus</location>
    </subcellularLocation>
</comment>
<protein>
    <recommendedName>
        <fullName evidence="7">HAT C-terminal dimerisation domain-containing protein</fullName>
    </recommendedName>
</protein>
<keyword evidence="9" id="KW-1185">Reference proteome</keyword>
<evidence type="ECO:0000259" key="7">
    <source>
        <dbReference type="Pfam" id="PF05699"/>
    </source>
</evidence>
<gene>
    <name evidence="8" type="ORF">CHGG_04946</name>
</gene>
<dbReference type="VEuPathDB" id="FungiDB:CHGG_04946"/>
<organism evidence="8 9">
    <name type="scientific">Chaetomium globosum (strain ATCC 6205 / CBS 148.51 / DSM 1962 / NBRC 6347 / NRRL 1970)</name>
    <name type="common">Soil fungus</name>
    <dbReference type="NCBI Taxonomy" id="306901"/>
    <lineage>
        <taxon>Eukaryota</taxon>
        <taxon>Fungi</taxon>
        <taxon>Dikarya</taxon>
        <taxon>Ascomycota</taxon>
        <taxon>Pezizomycotina</taxon>
        <taxon>Sordariomycetes</taxon>
        <taxon>Sordariomycetidae</taxon>
        <taxon>Sordariales</taxon>
        <taxon>Chaetomiaceae</taxon>
        <taxon>Chaetomium</taxon>
    </lineage>
</organism>
<dbReference type="InParanoid" id="Q2GZV0"/>
<dbReference type="OrthoDB" id="4837779at2759"/>
<reference evidence="9" key="1">
    <citation type="journal article" date="2015" name="Genome Announc.">
        <title>Draft genome sequence of the cellulolytic fungus Chaetomium globosum.</title>
        <authorList>
            <person name="Cuomo C.A."/>
            <person name="Untereiner W.A."/>
            <person name="Ma L.-J."/>
            <person name="Grabherr M."/>
            <person name="Birren B.W."/>
        </authorList>
    </citation>
    <scope>NUCLEOTIDE SEQUENCE [LARGE SCALE GENOMIC DNA]</scope>
    <source>
        <strain evidence="9">ATCC 6205 / CBS 148.51 / DSM 1962 / NBRC 6347 / NRRL 1970</strain>
    </source>
</reference>
<evidence type="ECO:0000256" key="6">
    <source>
        <dbReference type="SAM" id="MobiDB-lite"/>
    </source>
</evidence>
<name>Q2GZV0_CHAGB</name>
<keyword evidence="4" id="KW-0862">Zinc</keyword>
<dbReference type="HOGENOM" id="CLU_009123_10_1_1"/>
<dbReference type="Proteomes" id="UP000001056">
    <property type="component" value="Unassembled WGS sequence"/>
</dbReference>
<evidence type="ECO:0000313" key="8">
    <source>
        <dbReference type="EMBL" id="EAQ88327.1"/>
    </source>
</evidence>
<dbReference type="GO" id="GO:0005634">
    <property type="term" value="C:nucleus"/>
    <property type="evidence" value="ECO:0007669"/>
    <property type="project" value="UniProtKB-SubCell"/>
</dbReference>
<dbReference type="SUPFAM" id="SSF53098">
    <property type="entry name" value="Ribonuclease H-like"/>
    <property type="match status" value="1"/>
</dbReference>
<evidence type="ECO:0000256" key="3">
    <source>
        <dbReference type="ARBA" id="ARBA00022771"/>
    </source>
</evidence>
<feature type="region of interest" description="Disordered" evidence="6">
    <location>
        <begin position="555"/>
        <end position="623"/>
    </location>
</feature>
<feature type="domain" description="HAT C-terminal dimerisation" evidence="7">
    <location>
        <begin position="775"/>
        <end position="852"/>
    </location>
</feature>
<dbReference type="Pfam" id="PF05699">
    <property type="entry name" value="Dimer_Tnp_hAT"/>
    <property type="match status" value="1"/>
</dbReference>
<dbReference type="OMA" id="ADERTYM"/>
<keyword evidence="5" id="KW-0539">Nucleus</keyword>
<accession>Q2GZV0</accession>
<dbReference type="AlphaFoldDB" id="Q2GZV0"/>
<evidence type="ECO:0000256" key="4">
    <source>
        <dbReference type="ARBA" id="ARBA00022833"/>
    </source>
</evidence>
<dbReference type="PANTHER" id="PTHR46481">
    <property type="entry name" value="ZINC FINGER BED DOMAIN-CONTAINING PROTEIN 4"/>
    <property type="match status" value="1"/>
</dbReference>
<dbReference type="GO" id="GO:0008270">
    <property type="term" value="F:zinc ion binding"/>
    <property type="evidence" value="ECO:0007669"/>
    <property type="project" value="UniProtKB-KW"/>
</dbReference>